<name>A0ABV8WDI4_9FLAO</name>
<evidence type="ECO:0000313" key="2">
    <source>
        <dbReference type="EMBL" id="MFC4393460.1"/>
    </source>
</evidence>
<gene>
    <name evidence="2" type="ORF">ACFOY0_20880</name>
</gene>
<dbReference type="EMBL" id="JBHSCO010000006">
    <property type="protein sequence ID" value="MFC4393460.1"/>
    <property type="molecule type" value="Genomic_DNA"/>
</dbReference>
<keyword evidence="3" id="KW-1185">Reference proteome</keyword>
<proteinExistence type="predicted"/>
<dbReference type="RefSeq" id="WP_179002989.1">
    <property type="nucleotide sequence ID" value="NZ_JBHSCO010000006.1"/>
</dbReference>
<comment type="caution">
    <text evidence="2">The sequence shown here is derived from an EMBL/GenBank/DDBJ whole genome shotgun (WGS) entry which is preliminary data.</text>
</comment>
<sequence length="306" mass="35465">MKKTILLSGVLMFLFACGKKEKARNELETQNQELLSQMETDTDLDKKELKKLVFKNLDDIKDSEELNLPLLSKVASNLKIKYSNIKINETSSINYNDKTAFFVLTIVEQNKKVSKPDGYENLGNYLQRKYLFVNRESGDIIAEEFDDNLGYYHNEAIRFSKSHILKDLVYLNENTPAIGFYTEASARSRIALYSEQKFTLLTLAGTEIKKVLYEYPIRLTNGDSNGSGTYQIETLETGMSLGDHKTNGFFDLIVTKNFTYEEAVEDSLEYEMEESRELKTKKESEKLKFNGKEYAFHRDDRHRFLE</sequence>
<organism evidence="2 3">
    <name type="scientific">Flavobacterium quisquiliarum</name>
    <dbReference type="NCBI Taxonomy" id="1834436"/>
    <lineage>
        <taxon>Bacteria</taxon>
        <taxon>Pseudomonadati</taxon>
        <taxon>Bacteroidota</taxon>
        <taxon>Flavobacteriia</taxon>
        <taxon>Flavobacteriales</taxon>
        <taxon>Flavobacteriaceae</taxon>
        <taxon>Flavobacterium</taxon>
    </lineage>
</organism>
<accession>A0ABV8WDI4</accession>
<dbReference type="PROSITE" id="PS51257">
    <property type="entry name" value="PROKAR_LIPOPROTEIN"/>
    <property type="match status" value="1"/>
</dbReference>
<evidence type="ECO:0000313" key="3">
    <source>
        <dbReference type="Proteomes" id="UP001595719"/>
    </source>
</evidence>
<reference evidence="3" key="1">
    <citation type="journal article" date="2019" name="Int. J. Syst. Evol. Microbiol.">
        <title>The Global Catalogue of Microorganisms (GCM) 10K type strain sequencing project: providing services to taxonomists for standard genome sequencing and annotation.</title>
        <authorList>
            <consortium name="The Broad Institute Genomics Platform"/>
            <consortium name="The Broad Institute Genome Sequencing Center for Infectious Disease"/>
            <person name="Wu L."/>
            <person name="Ma J."/>
        </authorList>
    </citation>
    <scope>NUCLEOTIDE SEQUENCE [LARGE SCALE GENOMIC DNA]</scope>
    <source>
        <strain evidence="3">CGMCC 1.15345</strain>
    </source>
</reference>
<keyword evidence="1" id="KW-0175">Coiled coil</keyword>
<dbReference type="Proteomes" id="UP001595719">
    <property type="component" value="Unassembled WGS sequence"/>
</dbReference>
<protein>
    <recommendedName>
        <fullName evidence="4">Lipoprotein</fullName>
    </recommendedName>
</protein>
<evidence type="ECO:0008006" key="4">
    <source>
        <dbReference type="Google" id="ProtNLM"/>
    </source>
</evidence>
<evidence type="ECO:0000256" key="1">
    <source>
        <dbReference type="SAM" id="Coils"/>
    </source>
</evidence>
<feature type="coiled-coil region" evidence="1">
    <location>
        <begin position="17"/>
        <end position="44"/>
    </location>
</feature>